<dbReference type="PROSITE" id="PS51257">
    <property type="entry name" value="PROKAR_LIPOPROTEIN"/>
    <property type="match status" value="1"/>
</dbReference>
<dbReference type="SUPFAM" id="SSF56601">
    <property type="entry name" value="beta-lactamase/transpeptidase-like"/>
    <property type="match status" value="1"/>
</dbReference>
<name>A0ABZ2L2X2_9BACT</name>
<feature type="domain" description="Beta-lactamase-related" evidence="2">
    <location>
        <begin position="44"/>
        <end position="358"/>
    </location>
</feature>
<accession>A0ABZ2L2X2</accession>
<dbReference type="Pfam" id="PF00144">
    <property type="entry name" value="Beta-lactamase"/>
    <property type="match status" value="1"/>
</dbReference>
<keyword evidence="4" id="KW-1185">Reference proteome</keyword>
<dbReference type="Proteomes" id="UP001374803">
    <property type="component" value="Chromosome"/>
</dbReference>
<feature type="signal peptide" evidence="1">
    <location>
        <begin position="1"/>
        <end position="20"/>
    </location>
</feature>
<evidence type="ECO:0000259" key="2">
    <source>
        <dbReference type="Pfam" id="PF00144"/>
    </source>
</evidence>
<dbReference type="PANTHER" id="PTHR46825">
    <property type="entry name" value="D-ALANYL-D-ALANINE-CARBOXYPEPTIDASE/ENDOPEPTIDASE AMPH"/>
    <property type="match status" value="1"/>
</dbReference>
<keyword evidence="1" id="KW-0732">Signal</keyword>
<dbReference type="EMBL" id="CP089983">
    <property type="protein sequence ID" value="WXB05269.1"/>
    <property type="molecule type" value="Genomic_DNA"/>
</dbReference>
<gene>
    <name evidence="3" type="ORF">LVJ94_51280</name>
</gene>
<protein>
    <submittedName>
        <fullName evidence="3">Beta-lactamase family protein</fullName>
    </submittedName>
</protein>
<dbReference type="InterPro" id="IPR012338">
    <property type="entry name" value="Beta-lactam/transpept-like"/>
</dbReference>
<evidence type="ECO:0000313" key="4">
    <source>
        <dbReference type="Proteomes" id="UP001374803"/>
    </source>
</evidence>
<dbReference type="RefSeq" id="WP_394834912.1">
    <property type="nucleotide sequence ID" value="NZ_CP089929.1"/>
</dbReference>
<proteinExistence type="predicted"/>
<feature type="chain" id="PRO_5047157162" evidence="1">
    <location>
        <begin position="21"/>
        <end position="479"/>
    </location>
</feature>
<dbReference type="Gene3D" id="3.40.710.10">
    <property type="entry name" value="DD-peptidase/beta-lactamase superfamily"/>
    <property type="match status" value="1"/>
</dbReference>
<dbReference type="InterPro" id="IPR050491">
    <property type="entry name" value="AmpC-like"/>
</dbReference>
<sequence length="479" mass="51603">MRLPFPLVLLAAIGAVSCHAPPPVQTSAPAAPSQPSQPFDVAAVDAYITSQMAAQGFVGLSVAIVKDGAIVLDKGYGHGQLAPEVPVTPDMAFAIASLSKQFVASLVLVLADEKKLSLEDKVAKYFPDLTRAGDITLYDLMTHVSGYHDSYPLDYVDQEMKQPVAPDEAIARYAKRPLDFEPRTQWSYSNTGYAILGRVIEKVTGQPLGVVLNERIFRPVGMTHSSYMPTEGAPGLARGYTSFALSPPEPAAPEARGWSFGQGGIYAPAGDIAKWDIALMGGKVLGPEAFKIFTTARRLADGRPTTYGGGIGVAVNNKGETLLRHRGSYAGFVSYSVLVPRTRSAVVAISNRDDKFPGGLVNEIVTRLAKSHSPPDLTIAGPSARDVARDIFAQIQSGKVDRRRFGEDFNAFLSDAKLEAASLRLRPLGMPADIVVEETYERGAMEVATVLLTFGDTKLEAIMFRTMDGKVQQFLINKR</sequence>
<organism evidence="3 4">
    <name type="scientific">Pendulispora rubella</name>
    <dbReference type="NCBI Taxonomy" id="2741070"/>
    <lineage>
        <taxon>Bacteria</taxon>
        <taxon>Pseudomonadati</taxon>
        <taxon>Myxococcota</taxon>
        <taxon>Myxococcia</taxon>
        <taxon>Myxococcales</taxon>
        <taxon>Sorangiineae</taxon>
        <taxon>Pendulisporaceae</taxon>
        <taxon>Pendulispora</taxon>
    </lineage>
</organism>
<evidence type="ECO:0000256" key="1">
    <source>
        <dbReference type="SAM" id="SignalP"/>
    </source>
</evidence>
<evidence type="ECO:0000313" key="3">
    <source>
        <dbReference type="EMBL" id="WXB05269.1"/>
    </source>
</evidence>
<dbReference type="InterPro" id="IPR001466">
    <property type="entry name" value="Beta-lactam-related"/>
</dbReference>
<reference evidence="3" key="1">
    <citation type="submission" date="2021-12" db="EMBL/GenBank/DDBJ databases">
        <title>Discovery of the Pendulisporaceae a myxobacterial family with distinct sporulation behavior and unique specialized metabolism.</title>
        <authorList>
            <person name="Garcia R."/>
            <person name="Popoff A."/>
            <person name="Bader C.D."/>
            <person name="Loehr J."/>
            <person name="Walesch S."/>
            <person name="Walt C."/>
            <person name="Boldt J."/>
            <person name="Bunk B."/>
            <person name="Haeckl F.J.F.P.J."/>
            <person name="Gunesch A.P."/>
            <person name="Birkelbach J."/>
            <person name="Nuebel U."/>
            <person name="Pietschmann T."/>
            <person name="Bach T."/>
            <person name="Mueller R."/>
        </authorList>
    </citation>
    <scope>NUCLEOTIDE SEQUENCE</scope>
    <source>
        <strain evidence="3">MSr11367</strain>
    </source>
</reference>
<dbReference type="PANTHER" id="PTHR46825:SF9">
    <property type="entry name" value="BETA-LACTAMASE-RELATED DOMAIN-CONTAINING PROTEIN"/>
    <property type="match status" value="1"/>
</dbReference>